<accession>A0A8S2V6X4</accession>
<proteinExistence type="predicted"/>
<evidence type="ECO:0000313" key="3">
    <source>
        <dbReference type="Proteomes" id="UP000681720"/>
    </source>
</evidence>
<sequence length="61" mass="6336">MNRAVRNPSIPASQVLQQQPSPMAPGSDPMMIGSVPSPHSHPGMMQQPQTPVGPPGQSPLA</sequence>
<feature type="compositionally biased region" description="Polar residues" evidence="1">
    <location>
        <begin position="10"/>
        <end position="21"/>
    </location>
</feature>
<comment type="caution">
    <text evidence="2">The sequence shown here is derived from an EMBL/GenBank/DDBJ whole genome shotgun (WGS) entry which is preliminary data.</text>
</comment>
<feature type="compositionally biased region" description="Pro residues" evidence="1">
    <location>
        <begin position="51"/>
        <end position="61"/>
    </location>
</feature>
<dbReference type="Proteomes" id="UP000681720">
    <property type="component" value="Unassembled WGS sequence"/>
</dbReference>
<protein>
    <submittedName>
        <fullName evidence="2">Uncharacterized protein</fullName>
    </submittedName>
</protein>
<feature type="non-terminal residue" evidence="2">
    <location>
        <position position="1"/>
    </location>
</feature>
<name>A0A8S2V6X4_9BILA</name>
<feature type="region of interest" description="Disordered" evidence="1">
    <location>
        <begin position="1"/>
        <end position="61"/>
    </location>
</feature>
<organism evidence="2 3">
    <name type="scientific">Rotaria magnacalcarata</name>
    <dbReference type="NCBI Taxonomy" id="392030"/>
    <lineage>
        <taxon>Eukaryota</taxon>
        <taxon>Metazoa</taxon>
        <taxon>Spiralia</taxon>
        <taxon>Gnathifera</taxon>
        <taxon>Rotifera</taxon>
        <taxon>Eurotatoria</taxon>
        <taxon>Bdelloidea</taxon>
        <taxon>Philodinida</taxon>
        <taxon>Philodinidae</taxon>
        <taxon>Rotaria</taxon>
    </lineage>
</organism>
<dbReference type="EMBL" id="CAJOBJ010052868">
    <property type="protein sequence ID" value="CAF4382093.1"/>
    <property type="molecule type" value="Genomic_DNA"/>
</dbReference>
<evidence type="ECO:0000256" key="1">
    <source>
        <dbReference type="SAM" id="MobiDB-lite"/>
    </source>
</evidence>
<reference evidence="2" key="1">
    <citation type="submission" date="2021-02" db="EMBL/GenBank/DDBJ databases">
        <authorList>
            <person name="Nowell W R."/>
        </authorList>
    </citation>
    <scope>NUCLEOTIDE SEQUENCE</scope>
</reference>
<dbReference type="AlphaFoldDB" id="A0A8S2V6X4"/>
<evidence type="ECO:0000313" key="2">
    <source>
        <dbReference type="EMBL" id="CAF4382093.1"/>
    </source>
</evidence>
<gene>
    <name evidence="2" type="ORF">GIL414_LOCUS29340</name>
</gene>